<keyword evidence="7 15" id="KW-0812">Transmembrane</keyword>
<comment type="catalytic activity">
    <reaction evidence="1">
        <text>ATP + protein L-histidine = ADP + protein N-phospho-L-histidine.</text>
        <dbReference type="EC" id="2.7.13.3"/>
    </reaction>
</comment>
<keyword evidence="8" id="KW-0547">Nucleotide-binding</keyword>
<keyword evidence="14" id="KW-0175">Coiled coil</keyword>
<dbReference type="InterPro" id="IPR003660">
    <property type="entry name" value="HAMP_dom"/>
</dbReference>
<dbReference type="SUPFAM" id="SSF55874">
    <property type="entry name" value="ATPase domain of HSP90 chaperone/DNA topoisomerase II/histidine kinase"/>
    <property type="match status" value="1"/>
</dbReference>
<dbReference type="Gene3D" id="6.10.340.10">
    <property type="match status" value="1"/>
</dbReference>
<evidence type="ECO:0000256" key="8">
    <source>
        <dbReference type="ARBA" id="ARBA00022741"/>
    </source>
</evidence>
<organism evidence="18 19">
    <name type="scientific">Paramaledivibacter caminithermalis (strain DSM 15212 / CIP 107654 / DViRD3)</name>
    <name type="common">Clostridium caminithermale</name>
    <dbReference type="NCBI Taxonomy" id="1121301"/>
    <lineage>
        <taxon>Bacteria</taxon>
        <taxon>Bacillati</taxon>
        <taxon>Bacillota</taxon>
        <taxon>Clostridia</taxon>
        <taxon>Peptostreptococcales</taxon>
        <taxon>Caminicellaceae</taxon>
        <taxon>Paramaledivibacter</taxon>
    </lineage>
</organism>
<feature type="domain" description="HAMP" evidence="17">
    <location>
        <begin position="205"/>
        <end position="258"/>
    </location>
</feature>
<dbReference type="PROSITE" id="PS50885">
    <property type="entry name" value="HAMP"/>
    <property type="match status" value="1"/>
</dbReference>
<dbReference type="GO" id="GO:0000155">
    <property type="term" value="F:phosphorelay sensor kinase activity"/>
    <property type="evidence" value="ECO:0007669"/>
    <property type="project" value="InterPro"/>
</dbReference>
<dbReference type="OrthoDB" id="9809348at2"/>
<dbReference type="InterPro" id="IPR003594">
    <property type="entry name" value="HATPase_dom"/>
</dbReference>
<proteinExistence type="predicted"/>
<evidence type="ECO:0000256" key="15">
    <source>
        <dbReference type="SAM" id="Phobius"/>
    </source>
</evidence>
<reference evidence="19" key="1">
    <citation type="submission" date="2016-11" db="EMBL/GenBank/DDBJ databases">
        <authorList>
            <person name="Varghese N."/>
            <person name="Submissions S."/>
        </authorList>
    </citation>
    <scope>NUCLEOTIDE SEQUENCE [LARGE SCALE GENOMIC DNA]</scope>
    <source>
        <strain evidence="19">DSM 15212 / CIP 107654 / DViRD3</strain>
    </source>
</reference>
<dbReference type="PANTHER" id="PTHR34220">
    <property type="entry name" value="SENSOR HISTIDINE KINASE YPDA"/>
    <property type="match status" value="1"/>
</dbReference>
<evidence type="ECO:0000313" key="19">
    <source>
        <dbReference type="Proteomes" id="UP000184465"/>
    </source>
</evidence>
<dbReference type="PANTHER" id="PTHR34220:SF11">
    <property type="entry name" value="SENSOR PROTEIN KINASE HPTS"/>
    <property type="match status" value="1"/>
</dbReference>
<protein>
    <recommendedName>
        <fullName evidence="3">histidine kinase</fullName>
        <ecNumber evidence="3">2.7.13.3</ecNumber>
    </recommendedName>
</protein>
<evidence type="ECO:0000256" key="12">
    <source>
        <dbReference type="ARBA" id="ARBA00023012"/>
    </source>
</evidence>
<evidence type="ECO:0000256" key="2">
    <source>
        <dbReference type="ARBA" id="ARBA00004651"/>
    </source>
</evidence>
<evidence type="ECO:0000256" key="3">
    <source>
        <dbReference type="ARBA" id="ARBA00012438"/>
    </source>
</evidence>
<evidence type="ECO:0000256" key="1">
    <source>
        <dbReference type="ARBA" id="ARBA00000085"/>
    </source>
</evidence>
<feature type="coiled-coil region" evidence="14">
    <location>
        <begin position="256"/>
        <end position="295"/>
    </location>
</feature>
<evidence type="ECO:0000256" key="6">
    <source>
        <dbReference type="ARBA" id="ARBA00022679"/>
    </source>
</evidence>
<dbReference type="GO" id="GO:0005524">
    <property type="term" value="F:ATP binding"/>
    <property type="evidence" value="ECO:0007669"/>
    <property type="project" value="UniProtKB-KW"/>
</dbReference>
<keyword evidence="12" id="KW-0902">Two-component regulatory system</keyword>
<evidence type="ECO:0000256" key="7">
    <source>
        <dbReference type="ARBA" id="ARBA00022692"/>
    </source>
</evidence>
<keyword evidence="11 15" id="KW-1133">Transmembrane helix</keyword>
<dbReference type="Gene3D" id="3.30.565.10">
    <property type="entry name" value="Histidine kinase-like ATPase, C-terminal domain"/>
    <property type="match status" value="1"/>
</dbReference>
<dbReference type="InterPro" id="IPR005467">
    <property type="entry name" value="His_kinase_dom"/>
</dbReference>
<evidence type="ECO:0000259" key="16">
    <source>
        <dbReference type="PROSITE" id="PS50109"/>
    </source>
</evidence>
<keyword evidence="4" id="KW-1003">Cell membrane</keyword>
<keyword evidence="5" id="KW-0597">Phosphoprotein</keyword>
<keyword evidence="13 15" id="KW-0472">Membrane</keyword>
<dbReference type="InterPro" id="IPR036890">
    <property type="entry name" value="HATPase_C_sf"/>
</dbReference>
<evidence type="ECO:0000256" key="9">
    <source>
        <dbReference type="ARBA" id="ARBA00022777"/>
    </source>
</evidence>
<feature type="transmembrane region" description="Helical" evidence="15">
    <location>
        <begin position="185"/>
        <end position="204"/>
    </location>
</feature>
<evidence type="ECO:0000256" key="14">
    <source>
        <dbReference type="SAM" id="Coils"/>
    </source>
</evidence>
<keyword evidence="10" id="KW-0067">ATP-binding</keyword>
<sequence length="501" mass="58502">MKIIQRKKQKSIKIRVINIFIWILIVMIIVFYISFSLKKNIIKEYNKSMNTSIMLSNLSIEINKCIGEFDKYMKNREKENFERYTKSKDEINRILIQIDKDIEDKYSAIFLRNLKNMFDYHIALTNEILFQEQLNIDTYVKLMELKTLFSYMNKHSQMLSTAYLDYSSQQYSKLLKKYKTADENIYTVFILFALIISTFAVKMLKDILTTIDNLSKSAQLLSNANWEVPDIRKSSYKELDALANAFNHMKKSIKSFIEELNKKAELENNLNKERLKNVEKDKLLKESQLKALQVQMDPHFLFNTLNTVSRMAMFEGADRTVKLTQSVSKILRYNLTHMGKMVKLQEELTVLKAYAIIQETRFQDQMTFKFNIDKDIGHILIPPMIIQPVVENAIIHGLQNTVSEGRIIISIMKKKDYIEIKVSDNGIGMKEDISKYSVEYNNSINKGNTTRIGLSNIRKRLKLHFDRDDLIKIDSKQNIGTTVSVLIPLKVGEENAKAYDC</sequence>
<comment type="subcellular location">
    <subcellularLocation>
        <location evidence="2">Cell membrane</location>
        <topology evidence="2">Multi-pass membrane protein</topology>
    </subcellularLocation>
</comment>
<dbReference type="InterPro" id="IPR050640">
    <property type="entry name" value="Bact_2-comp_sensor_kinase"/>
</dbReference>
<dbReference type="EMBL" id="FRAG01000019">
    <property type="protein sequence ID" value="SHJ98969.1"/>
    <property type="molecule type" value="Genomic_DNA"/>
</dbReference>
<accession>A0A1M6NTB4</accession>
<keyword evidence="6" id="KW-0808">Transferase</keyword>
<evidence type="ECO:0000313" key="18">
    <source>
        <dbReference type="EMBL" id="SHJ98969.1"/>
    </source>
</evidence>
<name>A0A1M6NTB4_PARC5</name>
<dbReference type="STRING" id="1121301.SAMN02745912_01855"/>
<dbReference type="GO" id="GO:0005886">
    <property type="term" value="C:plasma membrane"/>
    <property type="evidence" value="ECO:0007669"/>
    <property type="project" value="UniProtKB-SubCell"/>
</dbReference>
<dbReference type="EC" id="2.7.13.3" evidence="3"/>
<dbReference type="Pfam" id="PF06580">
    <property type="entry name" value="His_kinase"/>
    <property type="match status" value="1"/>
</dbReference>
<dbReference type="PROSITE" id="PS50109">
    <property type="entry name" value="HIS_KIN"/>
    <property type="match status" value="1"/>
</dbReference>
<evidence type="ECO:0000256" key="11">
    <source>
        <dbReference type="ARBA" id="ARBA00022989"/>
    </source>
</evidence>
<dbReference type="SMART" id="SM00387">
    <property type="entry name" value="HATPase_c"/>
    <property type="match status" value="1"/>
</dbReference>
<evidence type="ECO:0000259" key="17">
    <source>
        <dbReference type="PROSITE" id="PS50885"/>
    </source>
</evidence>
<dbReference type="InterPro" id="IPR010559">
    <property type="entry name" value="Sig_transdc_His_kin_internal"/>
</dbReference>
<feature type="domain" description="Histidine kinase" evidence="16">
    <location>
        <begin position="386"/>
        <end position="491"/>
    </location>
</feature>
<evidence type="ECO:0000256" key="10">
    <source>
        <dbReference type="ARBA" id="ARBA00022840"/>
    </source>
</evidence>
<evidence type="ECO:0000256" key="4">
    <source>
        <dbReference type="ARBA" id="ARBA00022475"/>
    </source>
</evidence>
<evidence type="ECO:0000256" key="5">
    <source>
        <dbReference type="ARBA" id="ARBA00022553"/>
    </source>
</evidence>
<keyword evidence="19" id="KW-1185">Reference proteome</keyword>
<keyword evidence="9 18" id="KW-0418">Kinase</keyword>
<evidence type="ECO:0000256" key="13">
    <source>
        <dbReference type="ARBA" id="ARBA00023136"/>
    </source>
</evidence>
<dbReference type="AlphaFoldDB" id="A0A1M6NTB4"/>
<dbReference type="Proteomes" id="UP000184465">
    <property type="component" value="Unassembled WGS sequence"/>
</dbReference>
<feature type="transmembrane region" description="Helical" evidence="15">
    <location>
        <begin position="12"/>
        <end position="35"/>
    </location>
</feature>
<dbReference type="RefSeq" id="WP_073149186.1">
    <property type="nucleotide sequence ID" value="NZ_FRAG01000019.1"/>
</dbReference>
<gene>
    <name evidence="18" type="ORF">SAMN02745912_01855</name>
</gene>
<dbReference type="Pfam" id="PF02518">
    <property type="entry name" value="HATPase_c"/>
    <property type="match status" value="1"/>
</dbReference>